<dbReference type="Proteomes" id="UP000033648">
    <property type="component" value="Unassembled WGS sequence"/>
</dbReference>
<dbReference type="PROSITE" id="PS51273">
    <property type="entry name" value="GATASE_TYPE_1"/>
    <property type="match status" value="1"/>
</dbReference>
<dbReference type="NCBIfam" id="TIGR01857">
    <property type="entry name" value="FGAM-synthase"/>
    <property type="match status" value="1"/>
</dbReference>
<keyword evidence="6" id="KW-0460">Magnesium</keyword>
<feature type="compositionally biased region" description="Basic and acidic residues" evidence="7">
    <location>
        <begin position="471"/>
        <end position="485"/>
    </location>
</feature>
<dbReference type="InterPro" id="IPR029062">
    <property type="entry name" value="Class_I_gatase-like"/>
</dbReference>
<dbReference type="SMART" id="SM01211">
    <property type="entry name" value="GATase_5"/>
    <property type="match status" value="1"/>
</dbReference>
<evidence type="ECO:0000259" key="9">
    <source>
        <dbReference type="Pfam" id="PF18072"/>
    </source>
</evidence>
<dbReference type="CDD" id="cd02204">
    <property type="entry name" value="PurL_repeat2"/>
    <property type="match status" value="1"/>
</dbReference>
<feature type="domain" description="PurM-like C-terminal" evidence="8">
    <location>
        <begin position="445"/>
        <end position="596"/>
    </location>
</feature>
<evidence type="ECO:0000256" key="4">
    <source>
        <dbReference type="ARBA" id="ARBA00022755"/>
    </source>
</evidence>
<dbReference type="GO" id="GO:0006164">
    <property type="term" value="P:purine nucleotide biosynthetic process"/>
    <property type="evidence" value="ECO:0007669"/>
    <property type="project" value="UniProtKB-KW"/>
</dbReference>
<dbReference type="OrthoDB" id="9804441at2"/>
<evidence type="ECO:0000313" key="10">
    <source>
        <dbReference type="EMBL" id="KJY49775.1"/>
    </source>
</evidence>
<feature type="region of interest" description="Disordered" evidence="7">
    <location>
        <begin position="460"/>
        <end position="485"/>
    </location>
</feature>
<evidence type="ECO:0000256" key="7">
    <source>
        <dbReference type="SAM" id="MobiDB-lite"/>
    </source>
</evidence>
<dbReference type="InterPro" id="IPR041609">
    <property type="entry name" value="PurL_linker"/>
</dbReference>
<keyword evidence="4" id="KW-0658">Purine biosynthesis</keyword>
<keyword evidence="2" id="KW-0479">Metal-binding</keyword>
<reference evidence="10 11" key="1">
    <citation type="submission" date="2014-12" db="EMBL/GenBank/DDBJ databases">
        <title>Comparative genomics of the lactic acid bacteria isolated from the honey bee gut.</title>
        <authorList>
            <person name="Ellegaard K.M."/>
            <person name="Tamarit D."/>
            <person name="Javelind E."/>
            <person name="Olofsson T."/>
            <person name="Andersson S.G."/>
            <person name="Vasquez A."/>
        </authorList>
    </citation>
    <scope>NUCLEOTIDE SEQUENCE [LARGE SCALE GENOMIC DNA]</scope>
    <source>
        <strain evidence="10 11">Bin2</strain>
    </source>
</reference>
<dbReference type="PATRIC" id="fig|1684.4.peg.1174"/>
<comment type="caution">
    <text evidence="10">The sequence shown here is derived from an EMBL/GenBank/DDBJ whole genome shotgun (WGS) entry which is preliminary data.</text>
</comment>
<dbReference type="InterPro" id="IPR036676">
    <property type="entry name" value="PurM-like_C_sf"/>
</dbReference>
<dbReference type="CDD" id="cd02203">
    <property type="entry name" value="PurL_repeat1"/>
    <property type="match status" value="1"/>
</dbReference>
<dbReference type="PANTHER" id="PTHR10099:SF1">
    <property type="entry name" value="PHOSPHORIBOSYLFORMYLGLYCINAMIDINE SYNTHASE"/>
    <property type="match status" value="1"/>
</dbReference>
<accession>A0A0F4KTN8</accession>
<name>A0A0F4KTN8_9BIFI</name>
<evidence type="ECO:0000256" key="5">
    <source>
        <dbReference type="ARBA" id="ARBA00022840"/>
    </source>
</evidence>
<dbReference type="GO" id="GO:0046872">
    <property type="term" value="F:metal ion binding"/>
    <property type="evidence" value="ECO:0007669"/>
    <property type="project" value="UniProtKB-KW"/>
</dbReference>
<protein>
    <submittedName>
        <fullName evidence="10">Phosphoribosylformylglycinamidine synthase</fullName>
    </submittedName>
</protein>
<dbReference type="SUPFAM" id="SSF52317">
    <property type="entry name" value="Class I glutamine amidotransferase-like"/>
    <property type="match status" value="1"/>
</dbReference>
<evidence type="ECO:0000256" key="6">
    <source>
        <dbReference type="ARBA" id="ARBA00022842"/>
    </source>
</evidence>
<dbReference type="EMBL" id="JWME01000011">
    <property type="protein sequence ID" value="KJY49775.1"/>
    <property type="molecule type" value="Genomic_DNA"/>
</dbReference>
<dbReference type="PANTHER" id="PTHR10099">
    <property type="entry name" value="PHOSPHORIBOSYLFORMYLGLYCINAMIDINE SYNTHASE"/>
    <property type="match status" value="1"/>
</dbReference>
<evidence type="ECO:0000313" key="11">
    <source>
        <dbReference type="Proteomes" id="UP000033648"/>
    </source>
</evidence>
<sequence>MLFRVYTEKKRGFDQAADRLAEQLRTLPGVQGLTGLRMFNRYDLEGIDEDLFKRCLPTVFAQPQTDLVATQLEQALRMKGDEDLPPLDSPMLFAVAPLPGQFDQRADSAAQCVQLIGQGARPLVATATVYLLQGDLDAEQIEAIRNYLVNPVDSRVVGLEQPKTLAMPDDDPDPVPVLDGFRDLDDPGLEALIDKLDLAMDLPDARFCRDHYRQERRDPTLTELKVIDTYWSDHCRHTTFNTRLERIEADNPRVRTTLEQYRAIRGELGRQDRPECLMDMATIGAKYLQKRGILNDVDQSEEVNACTIRTKVDVDGQDQDWLFLFKNETHNHPTEIEPFGGAATCIGGAIRDPLSGRGYVYQAMRVSGAADPRQPLDQTLPGKLPQSRIVRQAADGYSSYGNQIGLATGQVREIYHPGYAAKRMEVGAVVAATPADHVIRRRPAPGDLIILVGGRTGRDGIGGATGASKSQNEESLERCGAEVQKGDAPEERKLQRLFRRQEAARLIERCNDFGAGGVAVAVGELADGLNVDLDRVPLKYQGLDGTEIAISESQERMAVALAAEDAPAFIEYAQQEDLEATVIAEVTEEPRLRMTWRSETIVDIPRSFLASNGAPHKADAQVAVPAPYHAPFEVQGNLDARMKALLTDINVCSQQGLAEQFDSTIGAGTVLMPFGGARQLTPAQAMVAKLPVDGHTATASAMAWGFNPWISSQDPYTGAYLAVVESLAKLVASGFSRSHAHLSLQEYYPKPGGDPRRWGLPVAGVLGALQAQLDLTVGAIGGKDSMSGSFEDLDVPPTLISFAVALGQAKDAVSPEFKEADRQVYLLAPEYQEDGLLPDPESLRTVMDQVESMISQGLVDAAATPGYGCMAQSLMEMCIGNRIGLDLASDTAISALFRPAYGSFILETSGPEPLFIQNSGLHLRLLGHTREDYRLRCGGEDLDLAELEEIRARGLEGIFPYRGQGDQVPTIGRTDREPGRPAARRTRGTAKTARPRVVMPVFPGTNCEFDSARAFQDAGAQVDTVVIRNLNAEDVTESSSRLARAIRSSQILMLPGGFSGGDEPDGSAKLVASFLRSNQVADALQELLQDRDGLVLGVCNGFQALIKLGLVPYGKIVTGSPEDPTLAVNTIGRHQSRLVHTRISSTRSPWLSACRVGDIHTMPISHGEGRFVAEPGLLRTLIDRGQVAAQYVDEQGRPSMDPLVNPNGSDMAVEAITSPDGRVLGKMGHTERSGPDLYLNVPGNRTQPLFQSGVDYFAA</sequence>
<dbReference type="InterPro" id="IPR010141">
    <property type="entry name" value="FGAM_synthase"/>
</dbReference>
<feature type="region of interest" description="Disordered" evidence="7">
    <location>
        <begin position="966"/>
        <end position="992"/>
    </location>
</feature>
<keyword evidence="5" id="KW-0067">ATP-binding</keyword>
<dbReference type="Gene3D" id="3.90.650.10">
    <property type="entry name" value="PurM-like C-terminal domain"/>
    <property type="match status" value="2"/>
</dbReference>
<dbReference type="InterPro" id="IPR036921">
    <property type="entry name" value="PurM-like_N_sf"/>
</dbReference>
<dbReference type="Pfam" id="PF02769">
    <property type="entry name" value="AIRS_C"/>
    <property type="match status" value="1"/>
</dbReference>
<dbReference type="Gene3D" id="3.30.1330.10">
    <property type="entry name" value="PurM-like, N-terminal domain"/>
    <property type="match status" value="2"/>
</dbReference>
<evidence type="ECO:0000256" key="2">
    <source>
        <dbReference type="ARBA" id="ARBA00022723"/>
    </source>
</evidence>
<feature type="domain" description="Phosphoribosylformylglycinamidine synthase linker" evidence="9">
    <location>
        <begin position="193"/>
        <end position="237"/>
    </location>
</feature>
<evidence type="ECO:0000259" key="8">
    <source>
        <dbReference type="Pfam" id="PF02769"/>
    </source>
</evidence>
<dbReference type="GO" id="GO:0004642">
    <property type="term" value="F:phosphoribosylformylglycinamidine synthase activity"/>
    <property type="evidence" value="ECO:0007669"/>
    <property type="project" value="TreeGrafter"/>
</dbReference>
<dbReference type="GO" id="GO:0005524">
    <property type="term" value="F:ATP binding"/>
    <property type="evidence" value="ECO:0007669"/>
    <property type="project" value="UniProtKB-KW"/>
</dbReference>
<dbReference type="GO" id="GO:0005737">
    <property type="term" value="C:cytoplasm"/>
    <property type="evidence" value="ECO:0007669"/>
    <property type="project" value="TreeGrafter"/>
</dbReference>
<dbReference type="Pfam" id="PF18072">
    <property type="entry name" value="FGAR-AT_linker"/>
    <property type="match status" value="1"/>
</dbReference>
<dbReference type="AlphaFoldDB" id="A0A0F4KTN8"/>
<dbReference type="InterPro" id="IPR010918">
    <property type="entry name" value="PurM-like_C_dom"/>
</dbReference>
<dbReference type="Gene3D" id="3.40.50.880">
    <property type="match status" value="1"/>
</dbReference>
<keyword evidence="3" id="KW-0547">Nucleotide-binding</keyword>
<gene>
    <name evidence="10" type="ORF">JF69_10850</name>
</gene>
<keyword evidence="1" id="KW-0436">Ligase</keyword>
<organism evidence="10 11">
    <name type="scientific">Bifidobacterium asteroides</name>
    <dbReference type="NCBI Taxonomy" id="1684"/>
    <lineage>
        <taxon>Bacteria</taxon>
        <taxon>Bacillati</taxon>
        <taxon>Actinomycetota</taxon>
        <taxon>Actinomycetes</taxon>
        <taxon>Bifidobacteriales</taxon>
        <taxon>Bifidobacteriaceae</taxon>
        <taxon>Bifidobacterium</taxon>
    </lineage>
</organism>
<dbReference type="FunFam" id="3.30.1330.10:FF:000013">
    <property type="entry name" value="Phosphoribosylformylglycinamidine synthase"/>
    <property type="match status" value="1"/>
</dbReference>
<dbReference type="SUPFAM" id="SSF55326">
    <property type="entry name" value="PurM N-terminal domain-like"/>
    <property type="match status" value="2"/>
</dbReference>
<proteinExistence type="predicted"/>
<dbReference type="Pfam" id="PF13507">
    <property type="entry name" value="GATase_5"/>
    <property type="match status" value="1"/>
</dbReference>
<dbReference type="SUPFAM" id="SSF56042">
    <property type="entry name" value="PurM C-terminal domain-like"/>
    <property type="match status" value="2"/>
</dbReference>
<evidence type="ECO:0000256" key="1">
    <source>
        <dbReference type="ARBA" id="ARBA00022598"/>
    </source>
</evidence>
<evidence type="ECO:0000256" key="3">
    <source>
        <dbReference type="ARBA" id="ARBA00022741"/>
    </source>
</evidence>